<protein>
    <submittedName>
        <fullName evidence="2">Uncharacterized protein</fullName>
    </submittedName>
</protein>
<dbReference type="EMBL" id="JASJOS010000026">
    <property type="protein sequence ID" value="MDJ1486022.1"/>
    <property type="molecule type" value="Genomic_DNA"/>
</dbReference>
<proteinExistence type="predicted"/>
<gene>
    <name evidence="2" type="ORF">QNI16_36410</name>
</gene>
<keyword evidence="1" id="KW-0812">Transmembrane</keyword>
<organism evidence="2 3">
    <name type="scientific">Xanthocytophaga flava</name>
    <dbReference type="NCBI Taxonomy" id="3048013"/>
    <lineage>
        <taxon>Bacteria</taxon>
        <taxon>Pseudomonadati</taxon>
        <taxon>Bacteroidota</taxon>
        <taxon>Cytophagia</taxon>
        <taxon>Cytophagales</taxon>
        <taxon>Rhodocytophagaceae</taxon>
        <taxon>Xanthocytophaga</taxon>
    </lineage>
</organism>
<evidence type="ECO:0000313" key="3">
    <source>
        <dbReference type="Proteomes" id="UP001241110"/>
    </source>
</evidence>
<reference evidence="2" key="1">
    <citation type="submission" date="2023-05" db="EMBL/GenBank/DDBJ databases">
        <authorList>
            <person name="Zhang X."/>
        </authorList>
    </citation>
    <scope>NUCLEOTIDE SEQUENCE</scope>
    <source>
        <strain evidence="2">YF14B1</strain>
    </source>
</reference>
<dbReference type="RefSeq" id="WP_313989336.1">
    <property type="nucleotide sequence ID" value="NZ_JASJOS010000026.1"/>
</dbReference>
<feature type="transmembrane region" description="Helical" evidence="1">
    <location>
        <begin position="48"/>
        <end position="71"/>
    </location>
</feature>
<comment type="caution">
    <text evidence="2">The sequence shown here is derived from an EMBL/GenBank/DDBJ whole genome shotgun (WGS) entry which is preliminary data.</text>
</comment>
<dbReference type="AlphaFoldDB" id="A0AAE3QV63"/>
<dbReference type="Proteomes" id="UP001241110">
    <property type="component" value="Unassembled WGS sequence"/>
</dbReference>
<name>A0AAE3QV63_9BACT</name>
<sequence length="156" mass="18156">MSEEQRVYVCEKPSYLFIFFMFFGAYLFGEGIYDYLFVPGSDIYEAPLWVKIMVTLVVLVFAGLGVLFSLVKNIVFSDDLIYINPGKKTIQIDWNEVESIQQLKFVLPPAYRMKLKNNKTYFFVTDQGSSFHFFGFTVDLSEFGQYVQEKKAEYGI</sequence>
<evidence type="ECO:0000256" key="1">
    <source>
        <dbReference type="SAM" id="Phobius"/>
    </source>
</evidence>
<keyword evidence="1" id="KW-0472">Membrane</keyword>
<accession>A0AAE3QV63</accession>
<feature type="transmembrane region" description="Helical" evidence="1">
    <location>
        <begin position="15"/>
        <end position="36"/>
    </location>
</feature>
<evidence type="ECO:0000313" key="2">
    <source>
        <dbReference type="EMBL" id="MDJ1486022.1"/>
    </source>
</evidence>
<keyword evidence="1" id="KW-1133">Transmembrane helix</keyword>